<gene>
    <name evidence="2" type="ORF">MCHLO_12684</name>
</gene>
<reference evidence="2" key="1">
    <citation type="submission" date="2014-09" db="EMBL/GenBank/DDBJ databases">
        <title>Genome sequence of the luminous mushroom Mycena chlorophos for searching fungal bioluminescence genes.</title>
        <authorList>
            <person name="Tanaka Y."/>
            <person name="Kasuga D."/>
            <person name="Oba Y."/>
            <person name="Hase S."/>
            <person name="Sato K."/>
            <person name="Oba Y."/>
            <person name="Sakakibara Y."/>
        </authorList>
    </citation>
    <scope>NUCLEOTIDE SEQUENCE</scope>
</reference>
<feature type="compositionally biased region" description="Basic residues" evidence="1">
    <location>
        <begin position="122"/>
        <end position="143"/>
    </location>
</feature>
<feature type="compositionally biased region" description="Basic and acidic residues" evidence="1">
    <location>
        <begin position="187"/>
        <end position="200"/>
    </location>
</feature>
<organism evidence="2 3">
    <name type="scientific">Mycena chlorophos</name>
    <name type="common">Agaric fungus</name>
    <name type="synonym">Agaricus chlorophos</name>
    <dbReference type="NCBI Taxonomy" id="658473"/>
    <lineage>
        <taxon>Eukaryota</taxon>
        <taxon>Fungi</taxon>
        <taxon>Dikarya</taxon>
        <taxon>Basidiomycota</taxon>
        <taxon>Agaricomycotina</taxon>
        <taxon>Agaricomycetes</taxon>
        <taxon>Agaricomycetidae</taxon>
        <taxon>Agaricales</taxon>
        <taxon>Marasmiineae</taxon>
        <taxon>Mycenaceae</taxon>
        <taxon>Mycena</taxon>
    </lineage>
</organism>
<proteinExistence type="predicted"/>
<feature type="compositionally biased region" description="Acidic residues" evidence="1">
    <location>
        <begin position="164"/>
        <end position="173"/>
    </location>
</feature>
<dbReference type="EMBL" id="DF849190">
    <property type="protein sequence ID" value="GAT55973.1"/>
    <property type="molecule type" value="Genomic_DNA"/>
</dbReference>
<feature type="compositionally biased region" description="Acidic residues" evidence="1">
    <location>
        <begin position="283"/>
        <end position="295"/>
    </location>
</feature>
<evidence type="ECO:0000313" key="2">
    <source>
        <dbReference type="EMBL" id="GAT55973.1"/>
    </source>
</evidence>
<feature type="compositionally biased region" description="Low complexity" evidence="1">
    <location>
        <begin position="273"/>
        <end position="282"/>
    </location>
</feature>
<evidence type="ECO:0000313" key="3">
    <source>
        <dbReference type="Proteomes" id="UP000815677"/>
    </source>
</evidence>
<feature type="compositionally biased region" description="Basic and acidic residues" evidence="1">
    <location>
        <begin position="96"/>
        <end position="113"/>
    </location>
</feature>
<dbReference type="Proteomes" id="UP000815677">
    <property type="component" value="Unassembled WGS sequence"/>
</dbReference>
<sequence length="504" mass="56064">MIPSIPLELLPMSPHRPASKRRIIRDSDSEGEPSPKRRRVQSPIQEDEAVAADPVASAHEDPVGRPEDLFRSDSEDEKSGNTEIQPIKDGSSTPGTDDRISEGELADLKRDSSSPEPSKPSRAQRRGANIKKYRLERKGRRKSGGGAAAQSAAADPEPVKEEAPEGTDEDEGVVEASGPFQDSLEDFIVHDSQSDPHAHESQSSSAGNDADADSGSETDVPPGPEFKEPLEHFIRGIVKLEFKALASPEDLEESSSSKTADGDPDELSESSEAKTASSSESQAEAEDEDPDSDELSDFKRAKTILEKLINTYAEDLLAPRWIAPFVFTLDQRPRMEGPRPSSAYSTLRFDCAVCFVPGKHTCKFGTTMYVLSTSRGFYDPDTYEDIEELKTYNEYSNRTAPDEEKTRTEMPKILYHPGFRLVVGQRCAERAADYHHARHRLYTIARRVRDEIASILKSLPEINEEGMFEELKNPEDNLLEDILDDLKNDLKHWETASSPYKSER</sequence>
<feature type="compositionally biased region" description="Basic and acidic residues" evidence="1">
    <location>
        <begin position="58"/>
        <end position="80"/>
    </location>
</feature>
<name>A0ABQ0LY49_MYCCL</name>
<protein>
    <recommendedName>
        <fullName evidence="4">DUF4211 domain-containing protein</fullName>
    </recommendedName>
</protein>
<keyword evidence="3" id="KW-1185">Reference proteome</keyword>
<accession>A0ABQ0LY49</accession>
<evidence type="ECO:0000256" key="1">
    <source>
        <dbReference type="SAM" id="MobiDB-lite"/>
    </source>
</evidence>
<feature type="region of interest" description="Disordered" evidence="1">
    <location>
        <begin position="247"/>
        <end position="296"/>
    </location>
</feature>
<evidence type="ECO:0008006" key="4">
    <source>
        <dbReference type="Google" id="ProtNLM"/>
    </source>
</evidence>
<feature type="region of interest" description="Disordered" evidence="1">
    <location>
        <begin position="1"/>
        <end position="231"/>
    </location>
</feature>